<name>A0ABW3BDY2_9ACTN</name>
<evidence type="ECO:0000313" key="3">
    <source>
        <dbReference type="Proteomes" id="UP001596956"/>
    </source>
</evidence>
<feature type="non-terminal residue" evidence="2">
    <location>
        <position position="1"/>
    </location>
</feature>
<evidence type="ECO:0000256" key="1">
    <source>
        <dbReference type="SAM" id="MobiDB-lite"/>
    </source>
</evidence>
<feature type="compositionally biased region" description="Gly residues" evidence="1">
    <location>
        <begin position="15"/>
        <end position="24"/>
    </location>
</feature>
<accession>A0ABW3BDY2</accession>
<protein>
    <submittedName>
        <fullName evidence="2">Uncharacterized protein</fullName>
    </submittedName>
</protein>
<gene>
    <name evidence="2" type="ORF">ACFQZU_09415</name>
</gene>
<organism evidence="2 3">
    <name type="scientific">Streptomonospora algeriensis</name>
    <dbReference type="NCBI Taxonomy" id="995084"/>
    <lineage>
        <taxon>Bacteria</taxon>
        <taxon>Bacillati</taxon>
        <taxon>Actinomycetota</taxon>
        <taxon>Actinomycetes</taxon>
        <taxon>Streptosporangiales</taxon>
        <taxon>Nocardiopsidaceae</taxon>
        <taxon>Streptomonospora</taxon>
    </lineage>
</organism>
<dbReference type="Proteomes" id="UP001596956">
    <property type="component" value="Unassembled WGS sequence"/>
</dbReference>
<comment type="caution">
    <text evidence="2">The sequence shown here is derived from an EMBL/GenBank/DDBJ whole genome shotgun (WGS) entry which is preliminary data.</text>
</comment>
<sequence>RDDGRGSLRPLSGDGASGASGDGGASFVDDLSAFSVGTSGTGHDTAAPARGRTDDEEES</sequence>
<proteinExistence type="predicted"/>
<evidence type="ECO:0000313" key="2">
    <source>
        <dbReference type="EMBL" id="MFD0801536.1"/>
    </source>
</evidence>
<feature type="region of interest" description="Disordered" evidence="1">
    <location>
        <begin position="1"/>
        <end position="59"/>
    </location>
</feature>
<keyword evidence="3" id="KW-1185">Reference proteome</keyword>
<dbReference type="EMBL" id="JBHTHR010000243">
    <property type="protein sequence ID" value="MFD0801536.1"/>
    <property type="molecule type" value="Genomic_DNA"/>
</dbReference>
<reference evidence="3" key="1">
    <citation type="journal article" date="2019" name="Int. J. Syst. Evol. Microbiol.">
        <title>The Global Catalogue of Microorganisms (GCM) 10K type strain sequencing project: providing services to taxonomists for standard genome sequencing and annotation.</title>
        <authorList>
            <consortium name="The Broad Institute Genomics Platform"/>
            <consortium name="The Broad Institute Genome Sequencing Center for Infectious Disease"/>
            <person name="Wu L."/>
            <person name="Ma J."/>
        </authorList>
    </citation>
    <scope>NUCLEOTIDE SEQUENCE [LARGE SCALE GENOMIC DNA]</scope>
    <source>
        <strain evidence="3">CCUG 63369</strain>
    </source>
</reference>